<keyword evidence="4" id="KW-0808">Transferase</keyword>
<feature type="domain" description="PAS" evidence="12">
    <location>
        <begin position="873"/>
        <end position="945"/>
    </location>
</feature>
<keyword evidence="7" id="KW-0067">ATP-binding</keyword>
<dbReference type="InterPro" id="IPR036097">
    <property type="entry name" value="HisK_dim/P_sf"/>
</dbReference>
<reference evidence="14" key="1">
    <citation type="submission" date="2020-11" db="EMBL/GenBank/DDBJ databases">
        <title>Bacterial whole genome sequence for Panacibacter sp. DH6.</title>
        <authorList>
            <person name="Le V."/>
            <person name="Ko S."/>
            <person name="Ahn C.-Y."/>
            <person name="Oh H.-M."/>
        </authorList>
    </citation>
    <scope>NUCLEOTIDE SEQUENCE</scope>
    <source>
        <strain evidence="14">DH6</strain>
    </source>
</reference>
<evidence type="ECO:0000256" key="7">
    <source>
        <dbReference type="ARBA" id="ARBA00022840"/>
    </source>
</evidence>
<dbReference type="SUPFAM" id="SSF55781">
    <property type="entry name" value="GAF domain-like"/>
    <property type="match status" value="1"/>
</dbReference>
<dbReference type="Pfam" id="PF00072">
    <property type="entry name" value="Response_reg"/>
    <property type="match status" value="1"/>
</dbReference>
<evidence type="ECO:0000256" key="5">
    <source>
        <dbReference type="ARBA" id="ARBA00022741"/>
    </source>
</evidence>
<evidence type="ECO:0000256" key="4">
    <source>
        <dbReference type="ARBA" id="ARBA00022679"/>
    </source>
</evidence>
<dbReference type="FunFam" id="1.10.287.130:FF:000045">
    <property type="entry name" value="Two-component system sensor histidine kinase/response regulator"/>
    <property type="match status" value="1"/>
</dbReference>
<dbReference type="PROSITE" id="PS50113">
    <property type="entry name" value="PAC"/>
    <property type="match status" value="2"/>
</dbReference>
<dbReference type="GO" id="GO:0005524">
    <property type="term" value="F:ATP binding"/>
    <property type="evidence" value="ECO:0007669"/>
    <property type="project" value="UniProtKB-KW"/>
</dbReference>
<evidence type="ECO:0000256" key="6">
    <source>
        <dbReference type="ARBA" id="ARBA00022777"/>
    </source>
</evidence>
<dbReference type="RefSeq" id="WP_196990544.1">
    <property type="nucleotide sequence ID" value="NZ_JADWYR010000001.1"/>
</dbReference>
<keyword evidence="8" id="KW-0902">Two-component regulatory system</keyword>
<dbReference type="Gene3D" id="1.10.287.130">
    <property type="match status" value="2"/>
</dbReference>
<evidence type="ECO:0000256" key="1">
    <source>
        <dbReference type="ARBA" id="ARBA00000085"/>
    </source>
</evidence>
<dbReference type="InterPro" id="IPR036890">
    <property type="entry name" value="HATPase_C_sf"/>
</dbReference>
<dbReference type="PROSITE" id="PS50112">
    <property type="entry name" value="PAS"/>
    <property type="match status" value="1"/>
</dbReference>
<dbReference type="PANTHER" id="PTHR43547">
    <property type="entry name" value="TWO-COMPONENT HISTIDINE KINASE"/>
    <property type="match status" value="1"/>
</dbReference>
<evidence type="ECO:0000259" key="11">
    <source>
        <dbReference type="PROSITE" id="PS50110"/>
    </source>
</evidence>
<dbReference type="PRINTS" id="PR00344">
    <property type="entry name" value="BCTRLSENSOR"/>
</dbReference>
<accession>A0A931E6V0</accession>
<dbReference type="InterPro" id="IPR001610">
    <property type="entry name" value="PAC"/>
</dbReference>
<organism evidence="14 15">
    <name type="scientific">Panacibacter microcysteis</name>
    <dbReference type="NCBI Taxonomy" id="2793269"/>
    <lineage>
        <taxon>Bacteria</taxon>
        <taxon>Pseudomonadati</taxon>
        <taxon>Bacteroidota</taxon>
        <taxon>Chitinophagia</taxon>
        <taxon>Chitinophagales</taxon>
        <taxon>Chitinophagaceae</taxon>
        <taxon>Panacibacter</taxon>
    </lineage>
</organism>
<dbReference type="SUPFAM" id="SSF55785">
    <property type="entry name" value="PYP-like sensor domain (PAS domain)"/>
    <property type="match status" value="2"/>
</dbReference>
<dbReference type="Pfam" id="PF08448">
    <property type="entry name" value="PAS_4"/>
    <property type="match status" value="1"/>
</dbReference>
<dbReference type="CDD" id="cd00130">
    <property type="entry name" value="PAS"/>
    <property type="match status" value="2"/>
</dbReference>
<gene>
    <name evidence="14" type="ORF">I5907_09845</name>
</gene>
<dbReference type="SMART" id="SM00091">
    <property type="entry name" value="PAS"/>
    <property type="match status" value="2"/>
</dbReference>
<dbReference type="FunFam" id="3.30.565.10:FF:000037">
    <property type="entry name" value="Hybrid sensor histidine kinase/response regulator"/>
    <property type="match status" value="1"/>
</dbReference>
<comment type="catalytic activity">
    <reaction evidence="1">
        <text>ATP + protein L-histidine = ADP + protein N-phospho-L-histidine.</text>
        <dbReference type="EC" id="2.7.13.3"/>
    </reaction>
</comment>
<dbReference type="InterPro" id="IPR000014">
    <property type="entry name" value="PAS"/>
</dbReference>
<evidence type="ECO:0000256" key="2">
    <source>
        <dbReference type="ARBA" id="ARBA00012438"/>
    </source>
</evidence>
<name>A0A931E6V0_9BACT</name>
<evidence type="ECO:0000259" key="13">
    <source>
        <dbReference type="PROSITE" id="PS50113"/>
    </source>
</evidence>
<dbReference type="FunFam" id="3.30.565.10:FF:000006">
    <property type="entry name" value="Sensor histidine kinase WalK"/>
    <property type="match status" value="1"/>
</dbReference>
<dbReference type="Gene3D" id="3.30.565.10">
    <property type="entry name" value="Histidine kinase-like ATPase, C-terminal domain"/>
    <property type="match status" value="2"/>
</dbReference>
<feature type="modified residue" description="4-aspartylphosphate" evidence="9">
    <location>
        <position position="665"/>
    </location>
</feature>
<evidence type="ECO:0000313" key="14">
    <source>
        <dbReference type="EMBL" id="MBG9376536.1"/>
    </source>
</evidence>
<dbReference type="NCBIfam" id="TIGR00229">
    <property type="entry name" value="sensory_box"/>
    <property type="match status" value="2"/>
</dbReference>
<dbReference type="InterPro" id="IPR013655">
    <property type="entry name" value="PAS_fold_3"/>
</dbReference>
<dbReference type="InterPro" id="IPR004358">
    <property type="entry name" value="Sig_transdc_His_kin-like_C"/>
</dbReference>
<dbReference type="SMART" id="SM00086">
    <property type="entry name" value="PAC"/>
    <property type="match status" value="2"/>
</dbReference>
<dbReference type="InterPro" id="IPR003661">
    <property type="entry name" value="HisK_dim/P_dom"/>
</dbReference>
<keyword evidence="3 9" id="KW-0597">Phosphoprotein</keyword>
<feature type="domain" description="Histidine kinase" evidence="10">
    <location>
        <begin position="1003"/>
        <end position="1215"/>
    </location>
</feature>
<feature type="domain" description="PAC" evidence="13">
    <location>
        <begin position="819"/>
        <end position="872"/>
    </location>
</feature>
<evidence type="ECO:0000256" key="9">
    <source>
        <dbReference type="PROSITE-ProRule" id="PRU00169"/>
    </source>
</evidence>
<keyword evidence="6" id="KW-0418">Kinase</keyword>
<dbReference type="Pfam" id="PF02518">
    <property type="entry name" value="HATPase_c"/>
    <property type="match status" value="2"/>
</dbReference>
<dbReference type="AlphaFoldDB" id="A0A931E6V0"/>
<protein>
    <recommendedName>
        <fullName evidence="2">histidine kinase</fullName>
        <ecNumber evidence="2">2.7.13.3</ecNumber>
    </recommendedName>
</protein>
<dbReference type="Gene3D" id="3.30.450.20">
    <property type="entry name" value="PAS domain"/>
    <property type="match status" value="3"/>
</dbReference>
<dbReference type="CDD" id="cd16922">
    <property type="entry name" value="HATPase_EvgS-ArcB-TorS-like"/>
    <property type="match status" value="1"/>
</dbReference>
<keyword evidence="5" id="KW-0547">Nucleotide-binding</keyword>
<dbReference type="InterPro" id="IPR005467">
    <property type="entry name" value="His_kinase_dom"/>
</dbReference>
<dbReference type="SMART" id="SM00448">
    <property type="entry name" value="REC"/>
    <property type="match status" value="1"/>
</dbReference>
<comment type="caution">
    <text evidence="14">The sequence shown here is derived from an EMBL/GenBank/DDBJ whole genome shotgun (WGS) entry which is preliminary data.</text>
</comment>
<keyword evidence="15" id="KW-1185">Reference proteome</keyword>
<evidence type="ECO:0000256" key="3">
    <source>
        <dbReference type="ARBA" id="ARBA00022553"/>
    </source>
</evidence>
<feature type="domain" description="Histidine kinase" evidence="10">
    <location>
        <begin position="352"/>
        <end position="568"/>
    </location>
</feature>
<dbReference type="InterPro" id="IPR000700">
    <property type="entry name" value="PAS-assoc_C"/>
</dbReference>
<evidence type="ECO:0000259" key="12">
    <source>
        <dbReference type="PROSITE" id="PS50112"/>
    </source>
</evidence>
<evidence type="ECO:0000259" key="10">
    <source>
        <dbReference type="PROSITE" id="PS50109"/>
    </source>
</evidence>
<dbReference type="InterPro" id="IPR011006">
    <property type="entry name" value="CheY-like_superfamily"/>
</dbReference>
<dbReference type="Proteomes" id="UP000628448">
    <property type="component" value="Unassembled WGS sequence"/>
</dbReference>
<dbReference type="SMART" id="SM00387">
    <property type="entry name" value="HATPase_c"/>
    <property type="match status" value="2"/>
</dbReference>
<evidence type="ECO:0000256" key="8">
    <source>
        <dbReference type="ARBA" id="ARBA00023012"/>
    </source>
</evidence>
<sequence length="1215" mass="137296">MELTEKKFPPFLSGGGEMGERIRNFDWSKTSLGEPHQWDESLKTCIRIMLSSTQPIWIGWGSDLIKFYNDPYKAIVGGKHPHALGMPARIVWSDIWSDIEPMLKKVMEEDTGTYVESQLLIMERYGYKEETYYTFSYTPVLGNDLKPAGMICYNTADTERILNERALETLKQLNALIQKDAEDEVYRQAINAISSNTRDFPFAIVYKIAEDMSFAEAIAWTGFEPGNMESPVIIDLRNSDLPNFRTAVFEQKTVVSKNTGRWKDLPKGTWDIMPDHYVHVPIKSATETHPLAIMTFGLNPYRKFDGRFENFIRQIADQVTLNANNALAYQAEKKRKEALEELDRAKTIFFTNISHEFRTPLTLILGNLDEIVADKFVTAGTLDKLIVTRRNALRLLKLVNTLLDFSRIESGRHLASFTKTDIVAITKNLTANFTSVIDKAGLSFEINAQPIQQAVYVDRQMWEKIIFNLLSNAFKYTLTGGISVKLFTKEEQLVLQVKDTGVGIPQQELPLIFDRFHRVQNVVGRSHEGTGIGLSLIKELVQLHGGSITAESEPGRGSIFTVNIPLGKDHLPASQVNAVLTEETEIPEMAFVEEVNVLVREHTSKDLPARDVSNKLPILVADDNADMLHYLQSLLENEYTVITAVNGVDALQKVEAHKPYLVLSDVMMPVMNGIELLKTIKANVETESIPVILLTARAGEESMIEGYEIGADDYLVKPFSAKELLARIRAHIKIIKTKRHLQSHLREFFMQAPVSIGVVKGPNHVWEIVNQNMLKISGRQTIEELLGKPLFKSIPEGAGQGYEEVFDSVYKTGHRVVFEETSLDLIRKGNKETVYLKIIFEPYRNEDGVVTGVMFIAYDITEHVTARKRVEESEYRFKGMANEAPIFVWLTDKDLRTTFLNKTGLTYFGYPENADISKLSWKTFIHPEDLAHVLDAMHQSAIDKTPYSIEIRLRNEEAGEYRWFLDKGVPRYENNSFIGFVGTSMDIHDQKIKEQAKDEFISIAGHELKTPLTSAKAYLQIACDALNKEKANSVEYVERAANSLDKLNRLIAELLDMSRIQNGKLQLNLAPFNFQTLISSVLESVQPTSKHHILHNGNADVTVTGDRERLQQVLINLLNNAIKYSPGAGYITVHTIIVDHNIRVAVKDSGIGIARNNLNKIFQRFYRVDETGKAFHGLGIGLYVAADIIQRHGGKLWAESELGKGSTFFFEIPLN</sequence>
<dbReference type="EMBL" id="JADWYR010000001">
    <property type="protein sequence ID" value="MBG9376536.1"/>
    <property type="molecule type" value="Genomic_DNA"/>
</dbReference>
<dbReference type="SUPFAM" id="SSF52172">
    <property type="entry name" value="CheY-like"/>
    <property type="match status" value="1"/>
</dbReference>
<dbReference type="GO" id="GO:0000155">
    <property type="term" value="F:phosphorelay sensor kinase activity"/>
    <property type="evidence" value="ECO:0007669"/>
    <property type="project" value="InterPro"/>
</dbReference>
<dbReference type="CDD" id="cd17574">
    <property type="entry name" value="REC_OmpR"/>
    <property type="match status" value="1"/>
</dbReference>
<dbReference type="CDD" id="cd00082">
    <property type="entry name" value="HisKA"/>
    <property type="match status" value="2"/>
</dbReference>
<dbReference type="InterPro" id="IPR001789">
    <property type="entry name" value="Sig_transdc_resp-reg_receiver"/>
</dbReference>
<dbReference type="EC" id="2.7.13.3" evidence="2"/>
<proteinExistence type="predicted"/>
<dbReference type="InterPro" id="IPR003594">
    <property type="entry name" value="HATPase_dom"/>
</dbReference>
<dbReference type="Pfam" id="PF00512">
    <property type="entry name" value="HisKA"/>
    <property type="match status" value="2"/>
</dbReference>
<feature type="domain" description="PAC" evidence="13">
    <location>
        <begin position="947"/>
        <end position="999"/>
    </location>
</feature>
<dbReference type="SUPFAM" id="SSF55874">
    <property type="entry name" value="ATPase domain of HSP90 chaperone/DNA topoisomerase II/histidine kinase"/>
    <property type="match status" value="2"/>
</dbReference>
<dbReference type="SUPFAM" id="SSF47384">
    <property type="entry name" value="Homodimeric domain of signal transducing histidine kinase"/>
    <property type="match status" value="2"/>
</dbReference>
<dbReference type="PANTHER" id="PTHR43547:SF2">
    <property type="entry name" value="HYBRID SIGNAL TRANSDUCTION HISTIDINE KINASE C"/>
    <property type="match status" value="1"/>
</dbReference>
<dbReference type="Pfam" id="PF08447">
    <property type="entry name" value="PAS_3"/>
    <property type="match status" value="1"/>
</dbReference>
<dbReference type="Gene3D" id="3.40.50.2300">
    <property type="match status" value="1"/>
</dbReference>
<dbReference type="PROSITE" id="PS50110">
    <property type="entry name" value="RESPONSE_REGULATORY"/>
    <property type="match status" value="1"/>
</dbReference>
<dbReference type="SMART" id="SM00388">
    <property type="entry name" value="HisKA"/>
    <property type="match status" value="2"/>
</dbReference>
<dbReference type="InterPro" id="IPR035965">
    <property type="entry name" value="PAS-like_dom_sf"/>
</dbReference>
<dbReference type="InterPro" id="IPR013656">
    <property type="entry name" value="PAS_4"/>
</dbReference>
<feature type="domain" description="Response regulatory" evidence="11">
    <location>
        <begin position="617"/>
        <end position="732"/>
    </location>
</feature>
<dbReference type="PROSITE" id="PS50109">
    <property type="entry name" value="HIS_KIN"/>
    <property type="match status" value="2"/>
</dbReference>
<evidence type="ECO:0000313" key="15">
    <source>
        <dbReference type="Proteomes" id="UP000628448"/>
    </source>
</evidence>